<evidence type="ECO:0000313" key="2">
    <source>
        <dbReference type="Proteomes" id="UP000266723"/>
    </source>
</evidence>
<accession>A0ABQ7AKW2</accession>
<sequence length="64" mass="7248">MNIPTEQGALSNTLRFILRMAEFTWSTFPSIAYCLWNGMTMRAAFLSSARVQMSSLMLEKGPQL</sequence>
<proteinExistence type="predicted"/>
<comment type="caution">
    <text evidence="1">The sequence shown here is derived from an EMBL/GenBank/DDBJ whole genome shotgun (WGS) entry which is preliminary data.</text>
</comment>
<name>A0ABQ7AKW2_BRACR</name>
<dbReference type="EMBL" id="QGKV02002055">
    <property type="protein sequence ID" value="KAF3498260.1"/>
    <property type="molecule type" value="Genomic_DNA"/>
</dbReference>
<reference evidence="1 2" key="1">
    <citation type="journal article" date="2020" name="BMC Genomics">
        <title>Intraspecific diversification of the crop wild relative Brassica cretica Lam. using demographic model selection.</title>
        <authorList>
            <person name="Kioukis A."/>
            <person name="Michalopoulou V.A."/>
            <person name="Briers L."/>
            <person name="Pirintsos S."/>
            <person name="Studholme D.J."/>
            <person name="Pavlidis P."/>
            <person name="Sarris P.F."/>
        </authorList>
    </citation>
    <scope>NUCLEOTIDE SEQUENCE [LARGE SCALE GENOMIC DNA]</scope>
    <source>
        <strain evidence="2">cv. PFS-1207/04</strain>
    </source>
</reference>
<dbReference type="Proteomes" id="UP000266723">
    <property type="component" value="Unassembled WGS sequence"/>
</dbReference>
<organism evidence="1 2">
    <name type="scientific">Brassica cretica</name>
    <name type="common">Mustard</name>
    <dbReference type="NCBI Taxonomy" id="69181"/>
    <lineage>
        <taxon>Eukaryota</taxon>
        <taxon>Viridiplantae</taxon>
        <taxon>Streptophyta</taxon>
        <taxon>Embryophyta</taxon>
        <taxon>Tracheophyta</taxon>
        <taxon>Spermatophyta</taxon>
        <taxon>Magnoliopsida</taxon>
        <taxon>eudicotyledons</taxon>
        <taxon>Gunneridae</taxon>
        <taxon>Pentapetalae</taxon>
        <taxon>rosids</taxon>
        <taxon>malvids</taxon>
        <taxon>Brassicales</taxon>
        <taxon>Brassicaceae</taxon>
        <taxon>Brassiceae</taxon>
        <taxon>Brassica</taxon>
    </lineage>
</organism>
<evidence type="ECO:0000313" key="1">
    <source>
        <dbReference type="EMBL" id="KAF3498260.1"/>
    </source>
</evidence>
<keyword evidence="2" id="KW-1185">Reference proteome</keyword>
<protein>
    <submittedName>
        <fullName evidence="1">Uncharacterized protein</fullName>
    </submittedName>
</protein>
<gene>
    <name evidence="1" type="ORF">DY000_02058125</name>
</gene>